<keyword evidence="15" id="KW-0472">Membrane</keyword>
<dbReference type="GO" id="GO:0009847">
    <property type="term" value="P:spore germination"/>
    <property type="evidence" value="ECO:0007669"/>
    <property type="project" value="UniProtKB-ARBA"/>
</dbReference>
<evidence type="ECO:0000313" key="18">
    <source>
        <dbReference type="EMBL" id="TDY46613.1"/>
    </source>
</evidence>
<organism evidence="18 19">
    <name type="scientific">Alicyclobacillus sacchari</name>
    <dbReference type="NCBI Taxonomy" id="392010"/>
    <lineage>
        <taxon>Bacteria</taxon>
        <taxon>Bacillati</taxon>
        <taxon>Bacillota</taxon>
        <taxon>Bacilli</taxon>
        <taxon>Bacillales</taxon>
        <taxon>Alicyclobacillaceae</taxon>
        <taxon>Alicyclobacillus</taxon>
    </lineage>
</organism>
<evidence type="ECO:0000256" key="7">
    <source>
        <dbReference type="ARBA" id="ARBA00022840"/>
    </source>
</evidence>
<dbReference type="InterPro" id="IPR005543">
    <property type="entry name" value="PASTA_dom"/>
</dbReference>
<dbReference type="CDD" id="cd14014">
    <property type="entry name" value="STKc_PknB_like"/>
    <property type="match status" value="1"/>
</dbReference>
<dbReference type="RefSeq" id="WP_134159485.1">
    <property type="nucleotide sequence ID" value="NZ_SORF01000006.1"/>
</dbReference>
<keyword evidence="5 13" id="KW-0547">Nucleotide-binding</keyword>
<keyword evidence="19" id="KW-1185">Reference proteome</keyword>
<keyword evidence="2" id="KW-0723">Serine/threonine-protein kinase</keyword>
<dbReference type="PANTHER" id="PTHR43289">
    <property type="entry name" value="MITOGEN-ACTIVATED PROTEIN KINASE KINASE KINASE 20-RELATED"/>
    <property type="match status" value="1"/>
</dbReference>
<evidence type="ECO:0000313" key="19">
    <source>
        <dbReference type="Proteomes" id="UP000294581"/>
    </source>
</evidence>
<dbReference type="CDD" id="cd06577">
    <property type="entry name" value="PASTA_pknB"/>
    <property type="match status" value="2"/>
</dbReference>
<dbReference type="Pfam" id="PF03793">
    <property type="entry name" value="PASTA"/>
    <property type="match status" value="3"/>
</dbReference>
<proteinExistence type="predicted"/>
<dbReference type="InterPro" id="IPR017441">
    <property type="entry name" value="Protein_kinase_ATP_BS"/>
</dbReference>
<dbReference type="PROSITE" id="PS51178">
    <property type="entry name" value="PASTA"/>
    <property type="match status" value="3"/>
</dbReference>
<name>A0A4R8LQ79_9BACL</name>
<evidence type="ECO:0000259" key="16">
    <source>
        <dbReference type="PROSITE" id="PS50011"/>
    </source>
</evidence>
<keyword evidence="15" id="KW-0812">Transmembrane</keyword>
<dbReference type="Gene3D" id="3.30.200.20">
    <property type="entry name" value="Phosphorylase Kinase, domain 1"/>
    <property type="match status" value="1"/>
</dbReference>
<feature type="transmembrane region" description="Helical" evidence="15">
    <location>
        <begin position="322"/>
        <end position="347"/>
    </location>
</feature>
<comment type="catalytic activity">
    <reaction evidence="10">
        <text>L-seryl-[protein] + ATP = O-phospho-L-seryl-[protein] + ADP + H(+)</text>
        <dbReference type="Rhea" id="RHEA:17989"/>
        <dbReference type="Rhea" id="RHEA-COMP:9863"/>
        <dbReference type="Rhea" id="RHEA-COMP:11604"/>
        <dbReference type="ChEBI" id="CHEBI:15378"/>
        <dbReference type="ChEBI" id="CHEBI:29999"/>
        <dbReference type="ChEBI" id="CHEBI:30616"/>
        <dbReference type="ChEBI" id="CHEBI:83421"/>
        <dbReference type="ChEBI" id="CHEBI:456216"/>
        <dbReference type="EC" id="2.7.11.1"/>
    </reaction>
</comment>
<keyword evidence="4" id="KW-0808">Transferase</keyword>
<dbReference type="SMART" id="SM00740">
    <property type="entry name" value="PASTA"/>
    <property type="match status" value="3"/>
</dbReference>
<keyword evidence="7 13" id="KW-0067">ATP-binding</keyword>
<feature type="compositionally biased region" description="Gly residues" evidence="14">
    <location>
        <begin position="591"/>
        <end position="601"/>
    </location>
</feature>
<evidence type="ECO:0000256" key="12">
    <source>
        <dbReference type="ARBA" id="ARBA00070041"/>
    </source>
</evidence>
<feature type="domain" description="Protein kinase" evidence="16">
    <location>
        <begin position="10"/>
        <end position="272"/>
    </location>
</feature>
<evidence type="ECO:0000256" key="6">
    <source>
        <dbReference type="ARBA" id="ARBA00022777"/>
    </source>
</evidence>
<dbReference type="InterPro" id="IPR011009">
    <property type="entry name" value="Kinase-like_dom_sf"/>
</dbReference>
<dbReference type="EC" id="2.7.11.1" evidence="1"/>
<keyword evidence="8" id="KW-0735">Signal-anchor</keyword>
<evidence type="ECO:0000256" key="4">
    <source>
        <dbReference type="ARBA" id="ARBA00022679"/>
    </source>
</evidence>
<sequence>MTSRILGGRYRLEETIGDGGMAVVYRAVDTLLDRVVAVKMLRSQFVEDEEFVRRFRQEAQAAGRLSHPNIVNVYDVGISEGEQYIVMEYVDGPTLKDVIVERAPLPVEEAIDISKQICSALQHAHDLNVVHRDIKPHNILLNRHGQVKVADFGIARAVTGQTIADRQATSVLGSVHYFSPEQARGAPTTAKSDIYSLGIVMYEMLTGKLPFDGNSPVSVALKHLREPFVDPRDLNKSIPQSVENIILRCLVKAPEGRYDNMAEVQADLDVALDRPNVPKFTPALECDDKTIVVPAMGEHIGDRLANAGTPESKPKMPRWKRISLITGIAVLAVAALGLGGYAAIVLVTNLMTVPNVELPSVVGKPASKAVTTLEAAGFPRSQIVEKLEPNLHEASGIVYEQSPPGRTQVKKTRDITLYVSQGAPKVAMPDVTNEPFDQARQSLVSAGFSANNITEQTEQSTTVPTGQVISSNPPAGTSVPLNAKITLTVSEEKYVTVPKLVGLPLQQAEAAIQAAGLTVGSVTPSNLVNQDPLVSYVYPYIEGDSVPAGSTINMYVVSNPSVAPGNDTSNSGNTDNGASANATDNTTTGPNGMGNGTGFGNGASNAPDNGDGNTPSLTNSGATNAGEAQPHSVQVTVDPPKGPPIDVEIMIDDARGSGQVVVNQRIHRHTSWQEVLYLTPGEKGDVKVYEDGQLVRDYPVQGS</sequence>
<feature type="binding site" evidence="13">
    <location>
        <position position="39"/>
    </location>
    <ligand>
        <name>ATP</name>
        <dbReference type="ChEBI" id="CHEBI:30616"/>
    </ligand>
</feature>
<dbReference type="FunFam" id="1.10.510.10:FF:000021">
    <property type="entry name" value="Serine/threonine protein kinase"/>
    <property type="match status" value="1"/>
</dbReference>
<dbReference type="OrthoDB" id="9788659at2"/>
<dbReference type="PROSITE" id="PS00108">
    <property type="entry name" value="PROTEIN_KINASE_ST"/>
    <property type="match status" value="1"/>
</dbReference>
<evidence type="ECO:0000256" key="1">
    <source>
        <dbReference type="ARBA" id="ARBA00012513"/>
    </source>
</evidence>
<dbReference type="NCBIfam" id="NF033483">
    <property type="entry name" value="PknB_PASTA_kin"/>
    <property type="match status" value="1"/>
</dbReference>
<dbReference type="Pfam" id="PF00069">
    <property type="entry name" value="Pkinase"/>
    <property type="match status" value="1"/>
</dbReference>
<reference evidence="18 19" key="1">
    <citation type="submission" date="2019-03" db="EMBL/GenBank/DDBJ databases">
        <title>Genomic Encyclopedia of Type Strains, Phase IV (KMG-IV): sequencing the most valuable type-strain genomes for metagenomic binning, comparative biology and taxonomic classification.</title>
        <authorList>
            <person name="Goeker M."/>
        </authorList>
    </citation>
    <scope>NUCLEOTIDE SEQUENCE [LARGE SCALE GENOMIC DNA]</scope>
    <source>
        <strain evidence="18 19">DSM 17974</strain>
    </source>
</reference>
<protein>
    <recommendedName>
        <fullName evidence="12">Serine/threonine-protein kinase PrkC</fullName>
        <ecNumber evidence="1">2.7.11.1</ecNumber>
    </recommendedName>
</protein>
<dbReference type="Proteomes" id="UP000294581">
    <property type="component" value="Unassembled WGS sequence"/>
</dbReference>
<evidence type="ECO:0000256" key="11">
    <source>
        <dbReference type="ARBA" id="ARBA00060432"/>
    </source>
</evidence>
<comment type="caution">
    <text evidence="18">The sequence shown here is derived from an EMBL/GenBank/DDBJ whole genome shotgun (WGS) entry which is preliminary data.</text>
</comment>
<evidence type="ECO:0000256" key="15">
    <source>
        <dbReference type="SAM" id="Phobius"/>
    </source>
</evidence>
<feature type="compositionally biased region" description="Polar residues" evidence="14">
    <location>
        <begin position="563"/>
        <end position="582"/>
    </location>
</feature>
<dbReference type="GO" id="GO:0071224">
    <property type="term" value="P:cellular response to peptidoglycan"/>
    <property type="evidence" value="ECO:0007669"/>
    <property type="project" value="UniProtKB-ARBA"/>
</dbReference>
<gene>
    <name evidence="18" type="ORF">C7445_10639</name>
</gene>
<evidence type="ECO:0000256" key="2">
    <source>
        <dbReference type="ARBA" id="ARBA00022527"/>
    </source>
</evidence>
<evidence type="ECO:0000256" key="8">
    <source>
        <dbReference type="ARBA" id="ARBA00022968"/>
    </source>
</evidence>
<evidence type="ECO:0000259" key="17">
    <source>
        <dbReference type="PROSITE" id="PS51178"/>
    </source>
</evidence>
<keyword evidence="6 18" id="KW-0418">Kinase</keyword>
<evidence type="ECO:0000256" key="14">
    <source>
        <dbReference type="SAM" id="MobiDB-lite"/>
    </source>
</evidence>
<evidence type="ECO:0000256" key="3">
    <source>
        <dbReference type="ARBA" id="ARBA00022544"/>
    </source>
</evidence>
<feature type="compositionally biased region" description="Polar residues" evidence="14">
    <location>
        <begin position="611"/>
        <end position="623"/>
    </location>
</feature>
<feature type="domain" description="PASTA" evidence="17">
    <location>
        <begin position="422"/>
        <end position="491"/>
    </location>
</feature>
<comment type="catalytic activity">
    <reaction evidence="9">
        <text>L-threonyl-[protein] + ATP = O-phospho-L-threonyl-[protein] + ADP + H(+)</text>
        <dbReference type="Rhea" id="RHEA:46608"/>
        <dbReference type="Rhea" id="RHEA-COMP:11060"/>
        <dbReference type="Rhea" id="RHEA-COMP:11605"/>
        <dbReference type="ChEBI" id="CHEBI:15378"/>
        <dbReference type="ChEBI" id="CHEBI:30013"/>
        <dbReference type="ChEBI" id="CHEBI:30616"/>
        <dbReference type="ChEBI" id="CHEBI:61977"/>
        <dbReference type="ChEBI" id="CHEBI:456216"/>
        <dbReference type="EC" id="2.7.11.1"/>
    </reaction>
</comment>
<evidence type="ECO:0000256" key="13">
    <source>
        <dbReference type="PROSITE-ProRule" id="PRU10141"/>
    </source>
</evidence>
<dbReference type="GO" id="GO:0005524">
    <property type="term" value="F:ATP binding"/>
    <property type="evidence" value="ECO:0007669"/>
    <property type="project" value="UniProtKB-UniRule"/>
</dbReference>
<evidence type="ECO:0000256" key="10">
    <source>
        <dbReference type="ARBA" id="ARBA00048679"/>
    </source>
</evidence>
<dbReference type="PROSITE" id="PS00107">
    <property type="entry name" value="PROTEIN_KINASE_ATP"/>
    <property type="match status" value="1"/>
</dbReference>
<accession>A0A4R8LQ79</accession>
<dbReference type="PROSITE" id="PS50011">
    <property type="entry name" value="PROTEIN_KINASE_DOM"/>
    <property type="match status" value="1"/>
</dbReference>
<dbReference type="GO" id="GO:0004674">
    <property type="term" value="F:protein serine/threonine kinase activity"/>
    <property type="evidence" value="ECO:0007669"/>
    <property type="project" value="UniProtKB-KW"/>
</dbReference>
<dbReference type="Gene3D" id="3.30.10.20">
    <property type="match status" value="3"/>
</dbReference>
<dbReference type="SMART" id="SM00220">
    <property type="entry name" value="S_TKc"/>
    <property type="match status" value="1"/>
</dbReference>
<dbReference type="SUPFAM" id="SSF56112">
    <property type="entry name" value="Protein kinase-like (PK-like)"/>
    <property type="match status" value="1"/>
</dbReference>
<dbReference type="EMBL" id="SORF01000006">
    <property type="protein sequence ID" value="TDY46613.1"/>
    <property type="molecule type" value="Genomic_DNA"/>
</dbReference>
<evidence type="ECO:0000256" key="5">
    <source>
        <dbReference type="ARBA" id="ARBA00022741"/>
    </source>
</evidence>
<dbReference type="AlphaFoldDB" id="A0A4R8LQ79"/>
<dbReference type="FunFam" id="3.30.200.20:FF:000035">
    <property type="entry name" value="Serine/threonine protein kinase Stk1"/>
    <property type="match status" value="1"/>
</dbReference>
<feature type="domain" description="PASTA" evidence="17">
    <location>
        <begin position="493"/>
        <end position="558"/>
    </location>
</feature>
<dbReference type="InterPro" id="IPR000719">
    <property type="entry name" value="Prot_kinase_dom"/>
</dbReference>
<keyword evidence="3" id="KW-0309">Germination</keyword>
<dbReference type="Gene3D" id="1.10.510.10">
    <property type="entry name" value="Transferase(Phosphotransferase) domain 1"/>
    <property type="match status" value="1"/>
</dbReference>
<keyword evidence="15" id="KW-1133">Transmembrane helix</keyword>
<dbReference type="PANTHER" id="PTHR43289:SF34">
    <property type="entry name" value="SERINE_THREONINE-PROTEIN KINASE YBDM-RELATED"/>
    <property type="match status" value="1"/>
</dbReference>
<feature type="domain" description="PASTA" evidence="17">
    <location>
        <begin position="352"/>
        <end position="421"/>
    </location>
</feature>
<dbReference type="InterPro" id="IPR008271">
    <property type="entry name" value="Ser/Thr_kinase_AS"/>
</dbReference>
<dbReference type="GO" id="GO:0007165">
    <property type="term" value="P:signal transduction"/>
    <property type="evidence" value="ECO:0007669"/>
    <property type="project" value="UniProtKB-ARBA"/>
</dbReference>
<feature type="region of interest" description="Disordered" evidence="14">
    <location>
        <begin position="563"/>
        <end position="645"/>
    </location>
</feature>
<comment type="subcellular location">
    <subcellularLocation>
        <location evidence="11">Spore membrane</location>
        <topology evidence="11">Single-pass type II membrane protein</topology>
    </subcellularLocation>
</comment>
<evidence type="ECO:0000256" key="9">
    <source>
        <dbReference type="ARBA" id="ARBA00047899"/>
    </source>
</evidence>